<accession>A0A1H9BBK1</accession>
<evidence type="ECO:0000259" key="2">
    <source>
        <dbReference type="SMART" id="SM00899"/>
    </source>
</evidence>
<dbReference type="SMART" id="SM00899">
    <property type="entry name" value="FeoA"/>
    <property type="match status" value="1"/>
</dbReference>
<dbReference type="GO" id="GO:0046914">
    <property type="term" value="F:transition metal ion binding"/>
    <property type="evidence" value="ECO:0007669"/>
    <property type="project" value="InterPro"/>
</dbReference>
<dbReference type="RefSeq" id="WP_175489238.1">
    <property type="nucleotide sequence ID" value="NZ_FOFB01000003.1"/>
</dbReference>
<dbReference type="STRING" id="478744.SAMN05444359_10357"/>
<dbReference type="SUPFAM" id="SSF50037">
    <property type="entry name" value="C-terminal domain of transcriptional repressors"/>
    <property type="match status" value="1"/>
</dbReference>
<dbReference type="InParanoid" id="A0A1H9BBK1"/>
<evidence type="ECO:0000313" key="4">
    <source>
        <dbReference type="Proteomes" id="UP000199021"/>
    </source>
</evidence>
<dbReference type="InterPro" id="IPR007167">
    <property type="entry name" value="Fe-transptr_FeoA-like"/>
</dbReference>
<dbReference type="Gene3D" id="2.30.30.90">
    <property type="match status" value="1"/>
</dbReference>
<protein>
    <submittedName>
        <fullName evidence="3">Fe2+ transport system protein FeoA</fullName>
    </submittedName>
</protein>
<evidence type="ECO:0000313" key="3">
    <source>
        <dbReference type="EMBL" id="SEP86249.1"/>
    </source>
</evidence>
<dbReference type="Proteomes" id="UP000199021">
    <property type="component" value="Unassembled WGS sequence"/>
</dbReference>
<gene>
    <name evidence="3" type="ORF">SAMN05444359_10357</name>
</gene>
<reference evidence="4" key="1">
    <citation type="submission" date="2016-10" db="EMBL/GenBank/DDBJ databases">
        <authorList>
            <person name="Varghese N."/>
            <person name="Submissions S."/>
        </authorList>
    </citation>
    <scope>NUCLEOTIDE SEQUENCE [LARGE SCALE GENOMIC DNA]</scope>
    <source>
        <strain evidence="4">DSM 24740</strain>
    </source>
</reference>
<dbReference type="InterPro" id="IPR038157">
    <property type="entry name" value="FeoA_core_dom"/>
</dbReference>
<proteinExistence type="predicted"/>
<dbReference type="InterPro" id="IPR008988">
    <property type="entry name" value="Transcriptional_repressor_C"/>
</dbReference>
<keyword evidence="1" id="KW-0408">Iron</keyword>
<name>A0A1H9BBK1_9BACT</name>
<evidence type="ECO:0000256" key="1">
    <source>
        <dbReference type="ARBA" id="ARBA00023004"/>
    </source>
</evidence>
<organism evidence="3 4">
    <name type="scientific">Neolewinella agarilytica</name>
    <dbReference type="NCBI Taxonomy" id="478744"/>
    <lineage>
        <taxon>Bacteria</taxon>
        <taxon>Pseudomonadati</taxon>
        <taxon>Bacteroidota</taxon>
        <taxon>Saprospiria</taxon>
        <taxon>Saprospirales</taxon>
        <taxon>Lewinellaceae</taxon>
        <taxon>Neolewinella</taxon>
    </lineage>
</organism>
<keyword evidence="4" id="KW-1185">Reference proteome</keyword>
<dbReference type="Pfam" id="PF04023">
    <property type="entry name" value="FeoA"/>
    <property type="match status" value="1"/>
</dbReference>
<dbReference type="EMBL" id="FOFB01000003">
    <property type="protein sequence ID" value="SEP86249.1"/>
    <property type="molecule type" value="Genomic_DNA"/>
</dbReference>
<feature type="domain" description="Ferrous iron transporter FeoA-like" evidence="2">
    <location>
        <begin position="7"/>
        <end position="77"/>
    </location>
</feature>
<sequence>MPFPRITAASHFDVGTAGTIDRFTNENLAGKLLDIGVRPGSRLRIIRKGPFGGSWYVKIDRHCMALRKQELACIMIK</sequence>
<dbReference type="AlphaFoldDB" id="A0A1H9BBK1"/>